<dbReference type="Gene3D" id="3.40.50.300">
    <property type="entry name" value="P-loop containing nucleotide triphosphate hydrolases"/>
    <property type="match status" value="1"/>
</dbReference>
<feature type="transmembrane region" description="Helical" evidence="7">
    <location>
        <begin position="333"/>
        <end position="353"/>
    </location>
</feature>
<dbReference type="PROSITE" id="PS50929">
    <property type="entry name" value="ABC_TM1F"/>
    <property type="match status" value="1"/>
</dbReference>
<dbReference type="RefSeq" id="WP_371842353.1">
    <property type="nucleotide sequence ID" value="NZ_JBGMEL010000001.1"/>
</dbReference>
<dbReference type="InterPro" id="IPR003439">
    <property type="entry name" value="ABC_transporter-like_ATP-bd"/>
</dbReference>
<gene>
    <name evidence="10" type="ORF">ACCI51_01565</name>
</gene>
<dbReference type="PANTHER" id="PTHR24221:SF654">
    <property type="entry name" value="ATP-BINDING CASSETTE SUB-FAMILY B MEMBER 6"/>
    <property type="match status" value="1"/>
</dbReference>
<dbReference type="InterPro" id="IPR027417">
    <property type="entry name" value="P-loop_NTPase"/>
</dbReference>
<sequence length="712" mass="78896">MKPESSHSQLKSLCWPVNQANSALRALAQQAGLDPVDLSDGTNSEVLSDLEAHLLFGAESLDLKIERVSCKYGELEQLLVRAAPALVRLRVADEELFVALCGGSRRYLRVLTPSLQVVKLRPQIVLSQLTRAHEALQHQRITDLLDSASIVGRRRIRATSALLRENLTELQIDECWLLRLPAHRPFLQQLHHRRQHIRFLSMMVCHTLQMALFMASWWLIGYAVLEGSIDTGWLAAWVLLLITQIPLSMLTARLQGSISLETGALLKQRLLASALRIDPLKVRHMGSGQVLGRVYDAENIEASALQGGFLLLLGGVELVLASLVLFLGVGGPVLLGILPIFLLFAFVLGRAQYLSRRRWTSDRLRMTHRLIEKMLGHRTRLVQQPPADWHKGEDREQEEYLQSSATMDGTMTRLIALLPRFWLLLGVVGLMPVFVSGNSESAQIAVALGGVLLGYRAVLKCMGGFTSALSALVAWEKVRELFSLETPAKRVTSTAVKANGDETSIPGEGQPLCYIRELYFCYPDKDKAALADCNLSIYPGDRLLLQGASGSGKSTLANVITGVQKPDNGLLLIHGYDRTSIGAEHWRKLVASAPQFHENHVLGDSFLFNLLMGDEWPPKPESVIRAYSICDELGLTPLLKKMPAGMLQTVGEMGWRLSHGEMSRLFIARAILQNAELLVLDESFAALDPENLRQSFQCVRKNSNSLIVIAHP</sequence>
<dbReference type="InterPro" id="IPR017871">
    <property type="entry name" value="ABC_transporter-like_CS"/>
</dbReference>
<evidence type="ECO:0000256" key="3">
    <source>
        <dbReference type="ARBA" id="ARBA00022741"/>
    </source>
</evidence>
<dbReference type="Proteomes" id="UP001569414">
    <property type="component" value="Unassembled WGS sequence"/>
</dbReference>
<keyword evidence="11" id="KW-1185">Reference proteome</keyword>
<feature type="domain" description="ABC transporter" evidence="8">
    <location>
        <begin position="513"/>
        <end position="711"/>
    </location>
</feature>
<feature type="domain" description="ABC transmembrane type-1" evidence="9">
    <location>
        <begin position="202"/>
        <end position="358"/>
    </location>
</feature>
<keyword evidence="2 7" id="KW-0812">Transmembrane</keyword>
<feature type="transmembrane region" description="Helical" evidence="7">
    <location>
        <begin position="309"/>
        <end position="327"/>
    </location>
</feature>
<name>A0ABV4NJH2_9GAMM</name>
<evidence type="ECO:0000256" key="7">
    <source>
        <dbReference type="SAM" id="Phobius"/>
    </source>
</evidence>
<accession>A0ABV4NJH2</accession>
<keyword evidence="5 7" id="KW-1133">Transmembrane helix</keyword>
<evidence type="ECO:0000313" key="10">
    <source>
        <dbReference type="EMBL" id="MFA0789214.1"/>
    </source>
</evidence>
<dbReference type="SUPFAM" id="SSF52540">
    <property type="entry name" value="P-loop containing nucleoside triphosphate hydrolases"/>
    <property type="match status" value="1"/>
</dbReference>
<evidence type="ECO:0000256" key="1">
    <source>
        <dbReference type="ARBA" id="ARBA00004651"/>
    </source>
</evidence>
<feature type="transmembrane region" description="Helical" evidence="7">
    <location>
        <begin position="199"/>
        <end position="220"/>
    </location>
</feature>
<dbReference type="PROSITE" id="PS00211">
    <property type="entry name" value="ABC_TRANSPORTER_1"/>
    <property type="match status" value="1"/>
</dbReference>
<keyword evidence="4 10" id="KW-0067">ATP-binding</keyword>
<reference evidence="10 11" key="1">
    <citation type="submission" date="2024-08" db="EMBL/GenBank/DDBJ databases">
        <authorList>
            <person name="Ishaq N."/>
        </authorList>
    </citation>
    <scope>NUCLEOTIDE SEQUENCE [LARGE SCALE GENOMIC DNA]</scope>
    <source>
        <strain evidence="10 11">JCM 30400</strain>
    </source>
</reference>
<dbReference type="PANTHER" id="PTHR24221">
    <property type="entry name" value="ATP-BINDING CASSETTE SUB-FAMILY B"/>
    <property type="match status" value="1"/>
</dbReference>
<comment type="subcellular location">
    <subcellularLocation>
        <location evidence="1">Cell membrane</location>
        <topology evidence="1">Multi-pass membrane protein</topology>
    </subcellularLocation>
</comment>
<dbReference type="InterPro" id="IPR039421">
    <property type="entry name" value="Type_1_exporter"/>
</dbReference>
<dbReference type="Pfam" id="PF00005">
    <property type="entry name" value="ABC_tran"/>
    <property type="match status" value="1"/>
</dbReference>
<protein>
    <submittedName>
        <fullName evidence="10">ATP-binding cassette domain-containing protein</fullName>
    </submittedName>
</protein>
<dbReference type="EMBL" id="JBGMEL010000001">
    <property type="protein sequence ID" value="MFA0789214.1"/>
    <property type="molecule type" value="Genomic_DNA"/>
</dbReference>
<dbReference type="InterPro" id="IPR036640">
    <property type="entry name" value="ABC1_TM_sf"/>
</dbReference>
<evidence type="ECO:0000256" key="5">
    <source>
        <dbReference type="ARBA" id="ARBA00022989"/>
    </source>
</evidence>
<dbReference type="Gene3D" id="1.20.1560.10">
    <property type="entry name" value="ABC transporter type 1, transmembrane domain"/>
    <property type="match status" value="1"/>
</dbReference>
<evidence type="ECO:0000256" key="4">
    <source>
        <dbReference type="ARBA" id="ARBA00022840"/>
    </source>
</evidence>
<evidence type="ECO:0000256" key="2">
    <source>
        <dbReference type="ARBA" id="ARBA00022692"/>
    </source>
</evidence>
<evidence type="ECO:0000256" key="6">
    <source>
        <dbReference type="ARBA" id="ARBA00023136"/>
    </source>
</evidence>
<comment type="caution">
    <text evidence="10">The sequence shown here is derived from an EMBL/GenBank/DDBJ whole genome shotgun (WGS) entry which is preliminary data.</text>
</comment>
<keyword evidence="3" id="KW-0547">Nucleotide-binding</keyword>
<dbReference type="SUPFAM" id="SSF90123">
    <property type="entry name" value="ABC transporter transmembrane region"/>
    <property type="match status" value="1"/>
</dbReference>
<proteinExistence type="predicted"/>
<feature type="transmembrane region" description="Helical" evidence="7">
    <location>
        <begin position="232"/>
        <end position="252"/>
    </location>
</feature>
<keyword evidence="6 7" id="KW-0472">Membrane</keyword>
<dbReference type="GO" id="GO:0005524">
    <property type="term" value="F:ATP binding"/>
    <property type="evidence" value="ECO:0007669"/>
    <property type="project" value="UniProtKB-KW"/>
</dbReference>
<evidence type="ECO:0000313" key="11">
    <source>
        <dbReference type="Proteomes" id="UP001569414"/>
    </source>
</evidence>
<evidence type="ECO:0000259" key="8">
    <source>
        <dbReference type="PROSITE" id="PS50893"/>
    </source>
</evidence>
<evidence type="ECO:0000259" key="9">
    <source>
        <dbReference type="PROSITE" id="PS50929"/>
    </source>
</evidence>
<organism evidence="10 11">
    <name type="scientific">Microbulbifer echini</name>
    <dbReference type="NCBI Taxonomy" id="1529067"/>
    <lineage>
        <taxon>Bacteria</taxon>
        <taxon>Pseudomonadati</taxon>
        <taxon>Pseudomonadota</taxon>
        <taxon>Gammaproteobacteria</taxon>
        <taxon>Cellvibrionales</taxon>
        <taxon>Microbulbiferaceae</taxon>
        <taxon>Microbulbifer</taxon>
    </lineage>
</organism>
<feature type="transmembrane region" description="Helical" evidence="7">
    <location>
        <begin position="414"/>
        <end position="435"/>
    </location>
</feature>
<dbReference type="PROSITE" id="PS50893">
    <property type="entry name" value="ABC_TRANSPORTER_2"/>
    <property type="match status" value="1"/>
</dbReference>
<dbReference type="InterPro" id="IPR011527">
    <property type="entry name" value="ABC1_TM_dom"/>
</dbReference>